<organism evidence="2 3">
    <name type="scientific">Methanohalobium evestigatum (strain ATCC BAA-1072 / DSM 3721 / NBRC 107634 / OCM 161 / Z-7303)</name>
    <dbReference type="NCBI Taxonomy" id="644295"/>
    <lineage>
        <taxon>Archaea</taxon>
        <taxon>Methanobacteriati</taxon>
        <taxon>Methanobacteriota</taxon>
        <taxon>Stenosarchaea group</taxon>
        <taxon>Methanomicrobia</taxon>
        <taxon>Methanosarcinales</taxon>
        <taxon>Methanosarcinaceae</taxon>
        <taxon>Methanohalobium</taxon>
    </lineage>
</organism>
<dbReference type="PIRSF" id="PIRSF004681">
    <property type="entry name" value="UCP004681"/>
    <property type="match status" value="1"/>
</dbReference>
<dbReference type="Proteomes" id="UP000000391">
    <property type="component" value="Chromosome"/>
</dbReference>
<sequence>MYKTFNLNTKSRNEMVDITSEVKNALKELNADNGIATIYCRHTTGGITINENADPSVQHDIIEFLNKLVPANQSYFKHMEGNADSHVKSSIIGTSEQVIIEEGKPVLGRWQGIFFTEFDGPRNRKVHVKFSSD</sequence>
<dbReference type="AlphaFoldDB" id="D7EA27"/>
<dbReference type="NCBIfam" id="TIGR00149">
    <property type="entry name" value="TIGR00149_YjbQ"/>
    <property type="match status" value="1"/>
</dbReference>
<protein>
    <recommendedName>
        <fullName evidence="4">Secondary thiamine-phosphate synthase enzyme</fullName>
    </recommendedName>
</protein>
<dbReference type="InterPro" id="IPR001602">
    <property type="entry name" value="UPF0047_YjbQ-like"/>
</dbReference>
<evidence type="ECO:0000256" key="1">
    <source>
        <dbReference type="ARBA" id="ARBA00005534"/>
    </source>
</evidence>
<reference evidence="2 3" key="1">
    <citation type="submission" date="2010-06" db="EMBL/GenBank/DDBJ databases">
        <title>Complete sequence chromosome of Methanohalobium evestigatum Z-7303.</title>
        <authorList>
            <consortium name="US DOE Joint Genome Institute"/>
            <person name="Lucas S."/>
            <person name="Copeland A."/>
            <person name="Lapidus A."/>
            <person name="Cheng J.-F."/>
            <person name="Bruce D."/>
            <person name="Goodwin L."/>
            <person name="Pitluck S."/>
            <person name="Saunders E."/>
            <person name="Detter J.C."/>
            <person name="Han C."/>
            <person name="Tapia R."/>
            <person name="Land M."/>
            <person name="Hauser L."/>
            <person name="Kyrpides N."/>
            <person name="Mikhailova N."/>
            <person name="Sieprawska-Lupa M."/>
            <person name="Whitman W.B."/>
            <person name="Anderson I."/>
            <person name="Woyke T."/>
        </authorList>
    </citation>
    <scope>NUCLEOTIDE SEQUENCE [LARGE SCALE GENOMIC DNA]</scope>
    <source>
        <strain evidence="3">ATCC BAA-1072 / DSM 3721 / NBRC 107634 / OCM 161 / Z-7303</strain>
    </source>
</reference>
<dbReference type="EMBL" id="CP002069">
    <property type="protein sequence ID" value="ADI74698.1"/>
    <property type="molecule type" value="Genomic_DNA"/>
</dbReference>
<dbReference type="STRING" id="644295.Metev_1864"/>
<evidence type="ECO:0008006" key="4">
    <source>
        <dbReference type="Google" id="ProtNLM"/>
    </source>
</evidence>
<comment type="similarity">
    <text evidence="1">Belongs to the UPF0047 family.</text>
</comment>
<dbReference type="InterPro" id="IPR035917">
    <property type="entry name" value="YjbQ-like_sf"/>
</dbReference>
<keyword evidence="3" id="KW-1185">Reference proteome</keyword>
<accession>D7EA27</accession>
<dbReference type="Pfam" id="PF01894">
    <property type="entry name" value="YjbQ"/>
    <property type="match status" value="1"/>
</dbReference>
<dbReference type="PANTHER" id="PTHR30615:SF8">
    <property type="entry name" value="UPF0047 PROTEIN C4A8.02C"/>
    <property type="match status" value="1"/>
</dbReference>
<dbReference type="PANTHER" id="PTHR30615">
    <property type="entry name" value="UNCHARACTERIZED PROTEIN YJBQ-RELATED"/>
    <property type="match status" value="1"/>
</dbReference>
<dbReference type="OrthoDB" id="6663at2157"/>
<dbReference type="RefSeq" id="WP_013195263.1">
    <property type="nucleotide sequence ID" value="NC_014253.1"/>
</dbReference>
<dbReference type="HOGENOM" id="CLU_096980_1_1_2"/>
<dbReference type="Gene3D" id="2.60.120.460">
    <property type="entry name" value="YjbQ-like"/>
    <property type="match status" value="1"/>
</dbReference>
<evidence type="ECO:0000313" key="2">
    <source>
        <dbReference type="EMBL" id="ADI74698.1"/>
    </source>
</evidence>
<proteinExistence type="inferred from homology"/>
<dbReference type="GeneID" id="9347519"/>
<name>D7EA27_METEZ</name>
<dbReference type="SUPFAM" id="SSF111038">
    <property type="entry name" value="YjbQ-like"/>
    <property type="match status" value="1"/>
</dbReference>
<dbReference type="KEGG" id="mev:Metev_1864"/>
<evidence type="ECO:0000313" key="3">
    <source>
        <dbReference type="Proteomes" id="UP000000391"/>
    </source>
</evidence>
<gene>
    <name evidence="2" type="ordered locus">Metev_1864</name>
</gene>